<proteinExistence type="predicted"/>
<comment type="caution">
    <text evidence="2">The sequence shown here is derived from an EMBL/GenBank/DDBJ whole genome shotgun (WGS) entry which is preliminary data.</text>
</comment>
<dbReference type="GO" id="GO:0005739">
    <property type="term" value="C:mitochondrion"/>
    <property type="evidence" value="ECO:0007669"/>
    <property type="project" value="TreeGrafter"/>
</dbReference>
<dbReference type="GO" id="GO:0008017">
    <property type="term" value="F:microtubule binding"/>
    <property type="evidence" value="ECO:0007669"/>
    <property type="project" value="TreeGrafter"/>
</dbReference>
<gene>
    <name evidence="2" type="ORF">N7456_007395</name>
</gene>
<dbReference type="GO" id="GO:0000266">
    <property type="term" value="P:mitochondrial fission"/>
    <property type="evidence" value="ECO:0007669"/>
    <property type="project" value="TreeGrafter"/>
</dbReference>
<dbReference type="GO" id="GO:0048312">
    <property type="term" value="P:intracellular distribution of mitochondria"/>
    <property type="evidence" value="ECO:0007669"/>
    <property type="project" value="TreeGrafter"/>
</dbReference>
<evidence type="ECO:0000313" key="2">
    <source>
        <dbReference type="EMBL" id="KAJ5096674.1"/>
    </source>
</evidence>
<dbReference type="InterPro" id="IPR022812">
    <property type="entry name" value="Dynamin"/>
</dbReference>
<keyword evidence="3" id="KW-1185">Reference proteome</keyword>
<accession>A0A9W9K852</accession>
<dbReference type="InterPro" id="IPR045063">
    <property type="entry name" value="Dynamin_N"/>
</dbReference>
<dbReference type="PANTHER" id="PTHR11566:SF21">
    <property type="entry name" value="DYNAMIN RELATED PROTEIN 1, ISOFORM A"/>
    <property type="match status" value="1"/>
</dbReference>
<evidence type="ECO:0000313" key="3">
    <source>
        <dbReference type="Proteomes" id="UP001149165"/>
    </source>
</evidence>
<dbReference type="SUPFAM" id="SSF52540">
    <property type="entry name" value="P-loop containing nucleoside triphosphate hydrolases"/>
    <property type="match status" value="1"/>
</dbReference>
<dbReference type="EMBL" id="JAPQKH010000005">
    <property type="protein sequence ID" value="KAJ5096674.1"/>
    <property type="molecule type" value="Genomic_DNA"/>
</dbReference>
<dbReference type="PANTHER" id="PTHR11566">
    <property type="entry name" value="DYNAMIN"/>
    <property type="match status" value="1"/>
</dbReference>
<dbReference type="Proteomes" id="UP001149165">
    <property type="component" value="Unassembled WGS sequence"/>
</dbReference>
<dbReference type="GO" id="GO:0005874">
    <property type="term" value="C:microtubule"/>
    <property type="evidence" value="ECO:0007669"/>
    <property type="project" value="TreeGrafter"/>
</dbReference>
<sequence length="459" mass="52262">MIIEAARQSIGVHLSEDQTDIPAFTADILRLELVSNTGLHLTIIDLPRLISVSENEHDIQLISNLIDSYLESSRTIILTVVPASSNVDTQDIIQKARRYDRDGMRTVRIITKPDLINAGTKQRVARLAKNMDRTKLNLGFFLLKNPTPAELREGLSPAARKRAEQAFFSNSHIKRKLPKVREELHKLLERNRQCLAALGIEHTSASQIRIYLTQISADFQILVQAGVDGDYSSRDVGFFDVQGKDFANQLRAIVHLKNEKFTNFMREHGQTRKIIHRRDIASSDKSSDETRTLSCNKQGQILAKIAREHVNAIVKLVSNFLQAALNFVVKDTKVRHNIHRYVGKSVQENTKGAMAELNLLLKDKARQPITYNHYYTDNIQKTRNDQSKHRIQESIHNTIENDWNGKFHVNNSAENIKKLVTSLQRQVVVDITEQACSEAQNDLTAYYKISLYSSLTMFV</sequence>
<dbReference type="PRINTS" id="PR00195">
    <property type="entry name" value="DYNAMIN"/>
</dbReference>
<dbReference type="GO" id="GO:0016020">
    <property type="term" value="C:membrane"/>
    <property type="evidence" value="ECO:0007669"/>
    <property type="project" value="TreeGrafter"/>
</dbReference>
<dbReference type="GO" id="GO:0016559">
    <property type="term" value="P:peroxisome fission"/>
    <property type="evidence" value="ECO:0007669"/>
    <property type="project" value="TreeGrafter"/>
</dbReference>
<dbReference type="GO" id="GO:0006897">
    <property type="term" value="P:endocytosis"/>
    <property type="evidence" value="ECO:0007669"/>
    <property type="project" value="TreeGrafter"/>
</dbReference>
<name>A0A9W9K852_9EURO</name>
<feature type="domain" description="Dynamin N-terminal" evidence="1">
    <location>
        <begin position="21"/>
        <end position="112"/>
    </location>
</feature>
<dbReference type="AlphaFoldDB" id="A0A9W9K852"/>
<dbReference type="OrthoDB" id="415706at2759"/>
<dbReference type="Pfam" id="PF00350">
    <property type="entry name" value="Dynamin_N"/>
    <property type="match status" value="1"/>
</dbReference>
<reference evidence="2" key="1">
    <citation type="submission" date="2022-11" db="EMBL/GenBank/DDBJ databases">
        <authorList>
            <person name="Petersen C."/>
        </authorList>
    </citation>
    <scope>NUCLEOTIDE SEQUENCE</scope>
    <source>
        <strain evidence="2">IBT 30069</strain>
    </source>
</reference>
<dbReference type="Gene3D" id="3.40.50.300">
    <property type="entry name" value="P-loop containing nucleotide triphosphate hydrolases"/>
    <property type="match status" value="1"/>
</dbReference>
<organism evidence="2 3">
    <name type="scientific">Penicillium angulare</name>
    <dbReference type="NCBI Taxonomy" id="116970"/>
    <lineage>
        <taxon>Eukaryota</taxon>
        <taxon>Fungi</taxon>
        <taxon>Dikarya</taxon>
        <taxon>Ascomycota</taxon>
        <taxon>Pezizomycotina</taxon>
        <taxon>Eurotiomycetes</taxon>
        <taxon>Eurotiomycetidae</taxon>
        <taxon>Eurotiales</taxon>
        <taxon>Aspergillaceae</taxon>
        <taxon>Penicillium</taxon>
    </lineage>
</organism>
<dbReference type="GO" id="GO:0003924">
    <property type="term" value="F:GTPase activity"/>
    <property type="evidence" value="ECO:0007669"/>
    <property type="project" value="TreeGrafter"/>
</dbReference>
<reference evidence="2" key="2">
    <citation type="journal article" date="2023" name="IMA Fungus">
        <title>Comparative genomic study of the Penicillium genus elucidates a diverse pangenome and 15 lateral gene transfer events.</title>
        <authorList>
            <person name="Petersen C."/>
            <person name="Sorensen T."/>
            <person name="Nielsen M.R."/>
            <person name="Sondergaard T.E."/>
            <person name="Sorensen J.L."/>
            <person name="Fitzpatrick D.A."/>
            <person name="Frisvad J.C."/>
            <person name="Nielsen K.L."/>
        </authorList>
    </citation>
    <scope>NUCLEOTIDE SEQUENCE</scope>
    <source>
        <strain evidence="2">IBT 30069</strain>
    </source>
</reference>
<protein>
    <submittedName>
        <fullName evidence="2">Dynamin GTPase</fullName>
    </submittedName>
</protein>
<evidence type="ECO:0000259" key="1">
    <source>
        <dbReference type="Pfam" id="PF00350"/>
    </source>
</evidence>
<dbReference type="InterPro" id="IPR027417">
    <property type="entry name" value="P-loop_NTPase"/>
</dbReference>